<sequence length="109" mass="11807">MPRLAEGRVEMAGARERRPGARLWVRGAGGVGSHLGQRALPCAVWSEECRTSRWRRSRGDALSLAPVGGPGLVRVGPSRQHNRPALYSSGTEEKEEAQSARCTGRKTAM</sequence>
<reference evidence="2" key="1">
    <citation type="journal article" date="2022" name="bioRxiv">
        <title>Sequencing and chromosome-scale assembly of the giantPleurodeles waltlgenome.</title>
        <authorList>
            <person name="Brown T."/>
            <person name="Elewa A."/>
            <person name="Iarovenko S."/>
            <person name="Subramanian E."/>
            <person name="Araus A.J."/>
            <person name="Petzold A."/>
            <person name="Susuki M."/>
            <person name="Suzuki K.-i.T."/>
            <person name="Hayashi T."/>
            <person name="Toyoda A."/>
            <person name="Oliveira C."/>
            <person name="Osipova E."/>
            <person name="Leigh N.D."/>
            <person name="Simon A."/>
            <person name="Yun M.H."/>
        </authorList>
    </citation>
    <scope>NUCLEOTIDE SEQUENCE</scope>
    <source>
        <strain evidence="2">20211129_DDA</strain>
        <tissue evidence="2">Liver</tissue>
    </source>
</reference>
<accession>A0AAV7VJ21</accession>
<evidence type="ECO:0000256" key="1">
    <source>
        <dbReference type="SAM" id="MobiDB-lite"/>
    </source>
</evidence>
<dbReference type="AlphaFoldDB" id="A0AAV7VJ21"/>
<name>A0AAV7VJ21_PLEWA</name>
<feature type="region of interest" description="Disordered" evidence="1">
    <location>
        <begin position="72"/>
        <end position="109"/>
    </location>
</feature>
<keyword evidence="3" id="KW-1185">Reference proteome</keyword>
<organism evidence="2 3">
    <name type="scientific">Pleurodeles waltl</name>
    <name type="common">Iberian ribbed newt</name>
    <dbReference type="NCBI Taxonomy" id="8319"/>
    <lineage>
        <taxon>Eukaryota</taxon>
        <taxon>Metazoa</taxon>
        <taxon>Chordata</taxon>
        <taxon>Craniata</taxon>
        <taxon>Vertebrata</taxon>
        <taxon>Euteleostomi</taxon>
        <taxon>Amphibia</taxon>
        <taxon>Batrachia</taxon>
        <taxon>Caudata</taxon>
        <taxon>Salamandroidea</taxon>
        <taxon>Salamandridae</taxon>
        <taxon>Pleurodelinae</taxon>
        <taxon>Pleurodeles</taxon>
    </lineage>
</organism>
<evidence type="ECO:0000313" key="2">
    <source>
        <dbReference type="EMBL" id="KAJ1200727.1"/>
    </source>
</evidence>
<gene>
    <name evidence="2" type="ORF">NDU88_004548</name>
</gene>
<evidence type="ECO:0000313" key="3">
    <source>
        <dbReference type="Proteomes" id="UP001066276"/>
    </source>
</evidence>
<comment type="caution">
    <text evidence="2">The sequence shown here is derived from an EMBL/GenBank/DDBJ whole genome shotgun (WGS) entry which is preliminary data.</text>
</comment>
<proteinExistence type="predicted"/>
<protein>
    <submittedName>
        <fullName evidence="2">Uncharacterized protein</fullName>
    </submittedName>
</protein>
<dbReference type="EMBL" id="JANPWB010000003">
    <property type="protein sequence ID" value="KAJ1200727.1"/>
    <property type="molecule type" value="Genomic_DNA"/>
</dbReference>
<dbReference type="Proteomes" id="UP001066276">
    <property type="component" value="Chromosome 2_1"/>
</dbReference>